<feature type="binding site" evidence="4">
    <location>
        <position position="142"/>
    </location>
    <ligand>
        <name>[4Fe-4S] cluster</name>
        <dbReference type="ChEBI" id="CHEBI:49883"/>
    </ligand>
</feature>
<dbReference type="GO" id="GO:0005737">
    <property type="term" value="C:cytoplasm"/>
    <property type="evidence" value="ECO:0007669"/>
    <property type="project" value="UniProtKB-SubCell"/>
</dbReference>
<keyword evidence="4" id="KW-0411">Iron-sulfur</keyword>
<comment type="catalytic activity">
    <reaction evidence="4">
        <text>[thioredoxin]-disulfide + sulfite + AMP + 2 H(+) = adenosine 5'-phosphosulfate + [thioredoxin]-dithiol</text>
        <dbReference type="Rhea" id="RHEA:21976"/>
        <dbReference type="Rhea" id="RHEA-COMP:10698"/>
        <dbReference type="Rhea" id="RHEA-COMP:10700"/>
        <dbReference type="ChEBI" id="CHEBI:15378"/>
        <dbReference type="ChEBI" id="CHEBI:17359"/>
        <dbReference type="ChEBI" id="CHEBI:29950"/>
        <dbReference type="ChEBI" id="CHEBI:50058"/>
        <dbReference type="ChEBI" id="CHEBI:58243"/>
        <dbReference type="ChEBI" id="CHEBI:456215"/>
        <dbReference type="EC" id="1.8.4.10"/>
    </reaction>
</comment>
<dbReference type="RefSeq" id="WP_132707632.1">
    <property type="nucleotide sequence ID" value="NZ_JACIGF010000002.1"/>
</dbReference>
<name>A0A4R2PUZ8_RHOSA</name>
<feature type="active site" description="Nucleophile; cysteine thiosulfonate intermediate" evidence="4">
    <location>
        <position position="249"/>
    </location>
</feature>
<organism evidence="6 7">
    <name type="scientific">Rhodothalassium salexigens DSM 2132</name>
    <dbReference type="NCBI Taxonomy" id="1188247"/>
    <lineage>
        <taxon>Bacteria</taxon>
        <taxon>Pseudomonadati</taxon>
        <taxon>Pseudomonadota</taxon>
        <taxon>Alphaproteobacteria</taxon>
        <taxon>Rhodothalassiales</taxon>
        <taxon>Rhodothalassiaceae</taxon>
        <taxon>Rhodothalassium</taxon>
    </lineage>
</organism>
<dbReference type="GO" id="GO:0051539">
    <property type="term" value="F:4 iron, 4 sulfur cluster binding"/>
    <property type="evidence" value="ECO:0007669"/>
    <property type="project" value="UniProtKB-UniRule"/>
</dbReference>
<dbReference type="NCBIfam" id="NF002537">
    <property type="entry name" value="PRK02090.1"/>
    <property type="match status" value="1"/>
</dbReference>
<dbReference type="NCBIfam" id="TIGR00434">
    <property type="entry name" value="cysH"/>
    <property type="match status" value="1"/>
</dbReference>
<proteinExistence type="inferred from homology"/>
<dbReference type="GO" id="GO:0043866">
    <property type="term" value="F:adenylyl-sulfate reductase (thioredoxin) activity"/>
    <property type="evidence" value="ECO:0007669"/>
    <property type="project" value="UniProtKB-EC"/>
</dbReference>
<comment type="similarity">
    <text evidence="1 4">Belongs to the PAPS reductase family. CysH subfamily.</text>
</comment>
<dbReference type="GO" id="GO:0070814">
    <property type="term" value="P:hydrogen sulfide biosynthetic process"/>
    <property type="evidence" value="ECO:0007669"/>
    <property type="project" value="UniProtKB-UniRule"/>
</dbReference>
<protein>
    <recommendedName>
        <fullName evidence="4">Adenosine 5'-phosphosulfate reductase</fullName>
        <shortName evidence="4">APS reductase</shortName>
        <ecNumber evidence="4">1.8.4.10</ecNumber>
    </recommendedName>
    <alternativeName>
        <fullName evidence="4">5'-adenylylsulfate reductase</fullName>
    </alternativeName>
    <alternativeName>
        <fullName evidence="4">Thioredoxin-dependent 5'-adenylylsulfate reductase</fullName>
    </alternativeName>
</protein>
<comment type="cofactor">
    <cofactor evidence="4">
        <name>[4Fe-4S] cluster</name>
        <dbReference type="ChEBI" id="CHEBI:49883"/>
    </cofactor>
    <text evidence="4">Binds 1 [4Fe-4S] cluster per subunit.</text>
</comment>
<keyword evidence="2 4" id="KW-0560">Oxidoreductase</keyword>
<reference evidence="6 7" key="1">
    <citation type="submission" date="2019-03" db="EMBL/GenBank/DDBJ databases">
        <title>Genomic Encyclopedia of Type Strains, Phase IV (KMG-IV): sequencing the most valuable type-strain genomes for metagenomic binning, comparative biology and taxonomic classification.</title>
        <authorList>
            <person name="Goeker M."/>
        </authorList>
    </citation>
    <scope>NUCLEOTIDE SEQUENCE [LARGE SCALE GENOMIC DNA]</scope>
    <source>
        <strain evidence="6 7">DSM 2132</strain>
    </source>
</reference>
<feature type="binding site" evidence="4">
    <location>
        <position position="226"/>
    </location>
    <ligand>
        <name>[4Fe-4S] cluster</name>
        <dbReference type="ChEBI" id="CHEBI:49883"/>
    </ligand>
</feature>
<dbReference type="Pfam" id="PF01507">
    <property type="entry name" value="PAPS_reduct"/>
    <property type="match status" value="1"/>
</dbReference>
<dbReference type="InterPro" id="IPR004511">
    <property type="entry name" value="PAPS/APS_Rdtase"/>
</dbReference>
<dbReference type="GO" id="GO:0004604">
    <property type="term" value="F:phosphoadenylyl-sulfate reductase (thioredoxin) activity"/>
    <property type="evidence" value="ECO:0007669"/>
    <property type="project" value="UniProtKB-UniRule"/>
</dbReference>
<dbReference type="SUPFAM" id="SSF52402">
    <property type="entry name" value="Adenine nucleotide alpha hydrolases-like"/>
    <property type="match status" value="1"/>
</dbReference>
<comment type="subcellular location">
    <subcellularLocation>
        <location evidence="4">Cytoplasm</location>
    </subcellularLocation>
</comment>
<evidence type="ECO:0000256" key="1">
    <source>
        <dbReference type="ARBA" id="ARBA00009732"/>
    </source>
</evidence>
<accession>A0A4R2PUZ8</accession>
<dbReference type="AlphaFoldDB" id="A0A4R2PUZ8"/>
<dbReference type="InterPro" id="IPR002500">
    <property type="entry name" value="PAPS_reduct_dom"/>
</dbReference>
<evidence type="ECO:0000256" key="2">
    <source>
        <dbReference type="ARBA" id="ARBA00023002"/>
    </source>
</evidence>
<keyword evidence="4" id="KW-0479">Metal-binding</keyword>
<sequence length="266" mass="29262">MAGRDRTGPDTDPPSIPGSLWRTHQSLEREAWAAALSDQLAGASPDRVIGFAHDTLFPGRLALVSSFGAESAALLAFAADVDRSLPVVFLDTHKLFDETLAYRDRIVDLLGLTDVRVIHPKPEDLAADDPDGTLHERRPDLCCHIRKTLPLVRALKGFDAWLTGRKQYQSTVRARLPRVEIQDGRVKINPLANWNAEDVRAEMDRRGLPPHPLVAKGYPSIGCAPCTSRVEDGEDLRAGRWRGQEKTECGIHLGADGRWVRSGGAD</sequence>
<comment type="pathway">
    <text evidence="3 4">Sulfur metabolism; hydrogen sulfide biosynthesis; sulfite from sulfate.</text>
</comment>
<comment type="function">
    <text evidence="4">Catalyzes the formation of sulfite from adenosine 5'-phosphosulfate (APS) using thioredoxin as an electron donor.</text>
</comment>
<dbReference type="PANTHER" id="PTHR46509:SF1">
    <property type="entry name" value="PHOSPHOADENOSINE PHOSPHOSULFATE REDUCTASE"/>
    <property type="match status" value="1"/>
</dbReference>
<keyword evidence="4" id="KW-0408">Iron</keyword>
<dbReference type="GO" id="GO:0046872">
    <property type="term" value="F:metal ion binding"/>
    <property type="evidence" value="ECO:0007669"/>
    <property type="project" value="UniProtKB-KW"/>
</dbReference>
<comment type="caution">
    <text evidence="6">The sequence shown here is derived from an EMBL/GenBank/DDBJ whole genome shotgun (WGS) entry which is preliminary data.</text>
</comment>
<evidence type="ECO:0000313" key="6">
    <source>
        <dbReference type="EMBL" id="TCP37985.1"/>
    </source>
</evidence>
<dbReference type="InterPro" id="IPR014729">
    <property type="entry name" value="Rossmann-like_a/b/a_fold"/>
</dbReference>
<dbReference type="InParanoid" id="A0A4R2PUZ8"/>
<feature type="binding site" evidence="4">
    <location>
        <position position="143"/>
    </location>
    <ligand>
        <name>[4Fe-4S] cluster</name>
        <dbReference type="ChEBI" id="CHEBI:49883"/>
    </ligand>
</feature>
<dbReference type="OrthoDB" id="9794018at2"/>
<dbReference type="EMBL" id="SLXO01000002">
    <property type="protein sequence ID" value="TCP37985.1"/>
    <property type="molecule type" value="Genomic_DNA"/>
</dbReference>
<feature type="binding site" evidence="4">
    <location>
        <position position="223"/>
    </location>
    <ligand>
        <name>[4Fe-4S] cluster</name>
        <dbReference type="ChEBI" id="CHEBI:49883"/>
    </ligand>
</feature>
<evidence type="ECO:0000256" key="3">
    <source>
        <dbReference type="ARBA" id="ARBA00024327"/>
    </source>
</evidence>
<keyword evidence="4" id="KW-0963">Cytoplasm</keyword>
<gene>
    <name evidence="4" type="primary">cysH</name>
    <name evidence="6" type="ORF">EV659_102396</name>
</gene>
<evidence type="ECO:0000256" key="4">
    <source>
        <dbReference type="HAMAP-Rule" id="MF_00063"/>
    </source>
</evidence>
<dbReference type="Proteomes" id="UP000295399">
    <property type="component" value="Unassembled WGS sequence"/>
</dbReference>
<keyword evidence="7" id="KW-1185">Reference proteome</keyword>
<evidence type="ECO:0000313" key="7">
    <source>
        <dbReference type="Proteomes" id="UP000295399"/>
    </source>
</evidence>
<feature type="domain" description="Phosphoadenosine phosphosulphate reductase" evidence="5">
    <location>
        <begin position="61"/>
        <end position="228"/>
    </location>
</feature>
<dbReference type="FunCoup" id="A0A4R2PUZ8">
    <property type="interactions" value="286"/>
</dbReference>
<dbReference type="HAMAP" id="MF_00063">
    <property type="entry name" value="CysH"/>
    <property type="match status" value="1"/>
</dbReference>
<dbReference type="PIRSF" id="PIRSF000857">
    <property type="entry name" value="PAPS_reductase"/>
    <property type="match status" value="1"/>
</dbReference>
<dbReference type="GO" id="GO:0019379">
    <property type="term" value="P:sulfate assimilation, phosphoadenylyl sulfate reduction by phosphoadenylyl-sulfate reductase (thioredoxin)"/>
    <property type="evidence" value="ECO:0007669"/>
    <property type="project" value="UniProtKB-UniRule"/>
</dbReference>
<dbReference type="Gene3D" id="3.40.50.620">
    <property type="entry name" value="HUPs"/>
    <property type="match status" value="1"/>
</dbReference>
<evidence type="ECO:0000259" key="5">
    <source>
        <dbReference type="Pfam" id="PF01507"/>
    </source>
</evidence>
<dbReference type="EC" id="1.8.4.10" evidence="4"/>
<dbReference type="PANTHER" id="PTHR46509">
    <property type="entry name" value="PHOSPHOADENOSINE PHOSPHOSULFATE REDUCTASE"/>
    <property type="match status" value="1"/>
</dbReference>